<protein>
    <recommendedName>
        <fullName evidence="2">Lipocalin-like domain-containing protein</fullName>
    </recommendedName>
</protein>
<evidence type="ECO:0000313" key="1">
    <source>
        <dbReference type="EMBL" id="ALU64539.1"/>
    </source>
</evidence>
<name>A0A0U3JJR5_RHILV</name>
<accession>A0A0U3JJR5</accession>
<dbReference type="AlphaFoldDB" id="A0A0U3JJR5"/>
<sequence>MSAASNCRLIGRWWIVEADLWDRDYLNLVEPATITIRAGHGEIAFGAMQAGLDLAYSTSMVSFTWAGCDEMDEVSGDGHAELLDSGSIEITFAYHNGDEDILKAKRETSSTAW</sequence>
<dbReference type="EMBL" id="KT944070">
    <property type="protein sequence ID" value="ALU64539.1"/>
    <property type="molecule type" value="Genomic_DNA"/>
</dbReference>
<organism evidence="1">
    <name type="scientific">Rhizobium leguminosarum bv. viciae</name>
    <dbReference type="NCBI Taxonomy" id="387"/>
    <lineage>
        <taxon>Bacteria</taxon>
        <taxon>Pseudomonadati</taxon>
        <taxon>Pseudomonadota</taxon>
        <taxon>Alphaproteobacteria</taxon>
        <taxon>Hyphomicrobiales</taxon>
        <taxon>Rhizobiaceae</taxon>
        <taxon>Rhizobium/Agrobacterium group</taxon>
        <taxon>Rhizobium</taxon>
    </lineage>
</organism>
<evidence type="ECO:0008006" key="2">
    <source>
        <dbReference type="Google" id="ProtNLM"/>
    </source>
</evidence>
<reference evidence="1" key="1">
    <citation type="submission" date="2015-10" db="EMBL/GenBank/DDBJ databases">
        <title>Comparative analysis of sym-gene organization in Rhizobium leguminosarum bv. viciae strains, isolated from different host plants and demonstrating clear differences in symbiotic specificity.</title>
        <authorList>
            <person name="Chirak E.R."/>
            <person name="Kimeklis A.K."/>
            <person name="Andronov E.E."/>
        </authorList>
    </citation>
    <scope>NUCLEOTIDE SEQUENCE</scope>
    <source>
        <strain evidence="1">Vaf12</strain>
    </source>
</reference>
<proteinExistence type="predicted"/>